<dbReference type="eggNOG" id="KOG1238">
    <property type="taxonomic scope" value="Eukaryota"/>
</dbReference>
<dbReference type="InParanoid" id="G3JBP5"/>
<dbReference type="InterPro" id="IPR012132">
    <property type="entry name" value="GMC_OxRdtase"/>
</dbReference>
<dbReference type="OrthoDB" id="269227at2759"/>
<dbReference type="Pfam" id="PF05199">
    <property type="entry name" value="GMC_oxred_C"/>
    <property type="match status" value="1"/>
</dbReference>
<dbReference type="InterPro" id="IPR036188">
    <property type="entry name" value="FAD/NAD-bd_sf"/>
</dbReference>
<dbReference type="InterPro" id="IPR007867">
    <property type="entry name" value="GMC_OxRtase_C"/>
</dbReference>
<dbReference type="Pfam" id="PF00732">
    <property type="entry name" value="GMC_oxred_N"/>
    <property type="match status" value="1"/>
</dbReference>
<evidence type="ECO:0000256" key="1">
    <source>
        <dbReference type="ARBA" id="ARBA00010790"/>
    </source>
</evidence>
<dbReference type="GeneID" id="18163969"/>
<dbReference type="Proteomes" id="UP000001610">
    <property type="component" value="Unassembled WGS sequence"/>
</dbReference>
<dbReference type="SUPFAM" id="SSF51905">
    <property type="entry name" value="FAD/NAD(P)-binding domain"/>
    <property type="match status" value="1"/>
</dbReference>
<dbReference type="AlphaFoldDB" id="G3JBP5"/>
<name>G3JBP5_CORMM</name>
<dbReference type="InterPro" id="IPR000172">
    <property type="entry name" value="GMC_OxRdtase_N"/>
</dbReference>
<protein>
    <submittedName>
        <fullName evidence="6">Choline dehydrogenase, putative</fullName>
    </submittedName>
</protein>
<feature type="chain" id="PRO_5003446005" evidence="4">
    <location>
        <begin position="25"/>
        <end position="685"/>
    </location>
</feature>
<feature type="domain" description="Glucose-methanol-choline oxidoreductase N-terminal" evidence="5">
    <location>
        <begin position="318"/>
        <end position="332"/>
    </location>
</feature>
<sequence length="685" mass="74468">MLLSNLKTSAICAIAALFAYPAAAIRPSGSSFGVPGVNTTYDYIVIGGGNAGLTVATRLAEQQGGTVAVVEAGSFYESGNGNRSQVPFFDHYYISKNKADWQPMIDWGYTTTAQKHAYDTELHYARGKCLGGSSARNYMIYQRANKDAYQRWADAVGDQSYSFDEFLPFFNKAICFTPPNNNIRFANSTPSYDASVLGNCTGPLSVTYTNYAHSFASWSIRGLQSLGLKVFPGFASGSLVGGLSYVMSTVAAKEQTRDSSETSFMKKALQLPNYNVYVMTQGKQITFSSDKKATGVWVDTLGLRYHLTARQEVIVSSGTFASPQLLMVSGVGPAETLNKFNIPIVADRPGVGQGMQDHLYFGPSYRVNGLTTSSLLDDSAMASATRQYQESSAGMLTNPSNDIIAWEKLPKHLRSGFSKRTLQALASYPADWPEIELLAISAWLGYQNTSGSDPNDGHQYATMGAALCMPRSRGSVTISSSDNAVQPVIDPNFFSDSADVEVAVAAYKRVREFWLSPEVKPFRVDDVEAFPGLDINTDADIEKLIKQSFQTIFHAASTCSMGKYSDKMAVVDNHARVFGVSGLRVVDASVFPFLPPGHPMSTVYALAEKIASDITESACTNKAMLGCNCILDTKFSWKAIHHSIEDIGITVVTCLNEFGLPEVLVGPMLVAESNWEKLCKIFLNV</sequence>
<keyword evidence="7" id="KW-1185">Reference proteome</keyword>
<accession>G3JBP5</accession>
<dbReference type="PIRSF" id="PIRSF000137">
    <property type="entry name" value="Alcohol_oxidase"/>
    <property type="match status" value="1"/>
</dbReference>
<gene>
    <name evidence="6" type="ORF">CCM_01940</name>
</gene>
<dbReference type="SUPFAM" id="SSF54373">
    <property type="entry name" value="FAD-linked reductases, C-terminal domain"/>
    <property type="match status" value="1"/>
</dbReference>
<evidence type="ECO:0000259" key="5">
    <source>
        <dbReference type="PROSITE" id="PS00624"/>
    </source>
</evidence>
<proteinExistence type="inferred from homology"/>
<dbReference type="HOGENOM" id="CLU_002865_6_3_1"/>
<evidence type="ECO:0000256" key="3">
    <source>
        <dbReference type="PIRSR" id="PIRSR000137-1"/>
    </source>
</evidence>
<feature type="active site" description="Proton acceptor" evidence="3">
    <location>
        <position position="598"/>
    </location>
</feature>
<comment type="similarity">
    <text evidence="1">Belongs to the GMC oxidoreductase family.</text>
</comment>
<dbReference type="VEuPathDB" id="FungiDB:CCM_01940"/>
<dbReference type="OMA" id="DYSECVM"/>
<evidence type="ECO:0000256" key="2">
    <source>
        <dbReference type="ARBA" id="ARBA00023180"/>
    </source>
</evidence>
<dbReference type="Gene3D" id="3.30.560.10">
    <property type="entry name" value="Glucose Oxidase, domain 3"/>
    <property type="match status" value="1"/>
</dbReference>
<dbReference type="STRING" id="983644.G3JBP5"/>
<dbReference type="PANTHER" id="PTHR11552">
    <property type="entry name" value="GLUCOSE-METHANOL-CHOLINE GMC OXIDOREDUCTASE"/>
    <property type="match status" value="1"/>
</dbReference>
<evidence type="ECO:0000256" key="4">
    <source>
        <dbReference type="SAM" id="SignalP"/>
    </source>
</evidence>
<feature type="active site" description="Proton donor" evidence="3">
    <location>
        <position position="554"/>
    </location>
</feature>
<dbReference type="RefSeq" id="XP_006667157.1">
    <property type="nucleotide sequence ID" value="XM_006667094.1"/>
</dbReference>
<dbReference type="GO" id="GO:0016614">
    <property type="term" value="F:oxidoreductase activity, acting on CH-OH group of donors"/>
    <property type="evidence" value="ECO:0007669"/>
    <property type="project" value="InterPro"/>
</dbReference>
<dbReference type="Gene3D" id="3.50.50.60">
    <property type="entry name" value="FAD/NAD(P)-binding domain"/>
    <property type="match status" value="1"/>
</dbReference>
<dbReference type="GO" id="GO:0050660">
    <property type="term" value="F:flavin adenine dinucleotide binding"/>
    <property type="evidence" value="ECO:0007669"/>
    <property type="project" value="InterPro"/>
</dbReference>
<organism evidence="6 7">
    <name type="scientific">Cordyceps militaris (strain CM01)</name>
    <name type="common">Caterpillar fungus</name>
    <dbReference type="NCBI Taxonomy" id="983644"/>
    <lineage>
        <taxon>Eukaryota</taxon>
        <taxon>Fungi</taxon>
        <taxon>Dikarya</taxon>
        <taxon>Ascomycota</taxon>
        <taxon>Pezizomycotina</taxon>
        <taxon>Sordariomycetes</taxon>
        <taxon>Hypocreomycetidae</taxon>
        <taxon>Hypocreales</taxon>
        <taxon>Cordycipitaceae</taxon>
        <taxon>Cordyceps</taxon>
    </lineage>
</organism>
<feature type="signal peptide" evidence="4">
    <location>
        <begin position="1"/>
        <end position="24"/>
    </location>
</feature>
<dbReference type="GO" id="GO:0044550">
    <property type="term" value="P:secondary metabolite biosynthetic process"/>
    <property type="evidence" value="ECO:0007669"/>
    <property type="project" value="TreeGrafter"/>
</dbReference>
<dbReference type="PANTHER" id="PTHR11552:SF138">
    <property type="entry name" value="DEHYDROGENASE PKFF-RELATED"/>
    <property type="match status" value="1"/>
</dbReference>
<evidence type="ECO:0000313" key="7">
    <source>
        <dbReference type="Proteomes" id="UP000001610"/>
    </source>
</evidence>
<dbReference type="PROSITE" id="PS00624">
    <property type="entry name" value="GMC_OXRED_2"/>
    <property type="match status" value="1"/>
</dbReference>
<dbReference type="KEGG" id="cmt:CCM_01940"/>
<dbReference type="SMR" id="G3JBP5"/>
<dbReference type="EMBL" id="JH126400">
    <property type="protein sequence ID" value="EGX93671.1"/>
    <property type="molecule type" value="Genomic_DNA"/>
</dbReference>
<evidence type="ECO:0000313" key="6">
    <source>
        <dbReference type="EMBL" id="EGX93671.1"/>
    </source>
</evidence>
<keyword evidence="2" id="KW-0325">Glycoprotein</keyword>
<reference evidence="6 7" key="1">
    <citation type="journal article" date="2011" name="Genome Biol.">
        <title>Genome sequence of the insect pathogenic fungus Cordyceps militaris, a valued traditional Chinese medicine.</title>
        <authorList>
            <person name="Zheng P."/>
            <person name="Xia Y."/>
            <person name="Xiao G."/>
            <person name="Xiong C."/>
            <person name="Hu X."/>
            <person name="Zhang S."/>
            <person name="Zheng H."/>
            <person name="Huang Y."/>
            <person name="Zhou Y."/>
            <person name="Wang S."/>
            <person name="Zhao G.P."/>
            <person name="Liu X."/>
            <person name="St Leger R.J."/>
            <person name="Wang C."/>
        </authorList>
    </citation>
    <scope>NUCLEOTIDE SEQUENCE [LARGE SCALE GENOMIC DNA]</scope>
    <source>
        <strain evidence="6 7">CM01</strain>
    </source>
</reference>
<keyword evidence="4" id="KW-0732">Signal</keyword>